<dbReference type="AlphaFoldDB" id="A0A426VH62"/>
<evidence type="ECO:0000313" key="2">
    <source>
        <dbReference type="EMBL" id="RRS06247.1"/>
    </source>
</evidence>
<gene>
    <name evidence="2" type="ORF">EIP75_01265</name>
</gene>
<sequence>MSDTPTSLDTITIRTDQGPLSLPADSTLAEAVQQLLAAQGKADDSVATAVNGHFVARGQRMQHRLRDGDTVLCFSPITGG</sequence>
<protein>
    <submittedName>
        <fullName evidence="2">MoaD/ThiS family protein</fullName>
    </submittedName>
</protein>
<evidence type="ECO:0000256" key="1">
    <source>
        <dbReference type="SAM" id="MobiDB-lite"/>
    </source>
</evidence>
<name>A0A426VH62_9BURK</name>
<comment type="caution">
    <text evidence="2">The sequence shown here is derived from an EMBL/GenBank/DDBJ whole genome shotgun (WGS) entry which is preliminary data.</text>
</comment>
<dbReference type="EMBL" id="RSED01000001">
    <property type="protein sequence ID" value="RRS06247.1"/>
    <property type="molecule type" value="Genomic_DNA"/>
</dbReference>
<organism evidence="2 3">
    <name type="scientific">Aquabacterium soli</name>
    <dbReference type="NCBI Taxonomy" id="2493092"/>
    <lineage>
        <taxon>Bacteria</taxon>
        <taxon>Pseudomonadati</taxon>
        <taxon>Pseudomonadota</taxon>
        <taxon>Betaproteobacteria</taxon>
        <taxon>Burkholderiales</taxon>
        <taxon>Aquabacterium</taxon>
    </lineage>
</organism>
<feature type="region of interest" description="Disordered" evidence="1">
    <location>
        <begin position="1"/>
        <end position="20"/>
    </location>
</feature>
<dbReference type="InterPro" id="IPR016155">
    <property type="entry name" value="Mopterin_synth/thiamin_S_b"/>
</dbReference>
<dbReference type="Gene3D" id="3.10.20.30">
    <property type="match status" value="1"/>
</dbReference>
<dbReference type="RefSeq" id="WP_125241390.1">
    <property type="nucleotide sequence ID" value="NZ_RSED01000001.1"/>
</dbReference>
<dbReference type="OrthoDB" id="8688000at2"/>
<accession>A0A426VH62</accession>
<keyword evidence="3" id="KW-1185">Reference proteome</keyword>
<dbReference type="CDD" id="cd00565">
    <property type="entry name" value="Ubl_ThiS"/>
    <property type="match status" value="1"/>
</dbReference>
<evidence type="ECO:0000313" key="3">
    <source>
        <dbReference type="Proteomes" id="UP000269265"/>
    </source>
</evidence>
<reference evidence="2 3" key="1">
    <citation type="submission" date="2018-12" db="EMBL/GenBank/DDBJ databases">
        <title>The whole draft genome of Aquabacterium sp. SJQ9.</title>
        <authorList>
            <person name="Sun L."/>
            <person name="Gao X."/>
            <person name="Chen W."/>
            <person name="Huang K."/>
        </authorList>
    </citation>
    <scope>NUCLEOTIDE SEQUENCE [LARGE SCALE GENOMIC DNA]</scope>
    <source>
        <strain evidence="2 3">SJQ9</strain>
    </source>
</reference>
<dbReference type="InterPro" id="IPR003749">
    <property type="entry name" value="ThiS/MoaD-like"/>
</dbReference>
<dbReference type="InterPro" id="IPR012675">
    <property type="entry name" value="Beta-grasp_dom_sf"/>
</dbReference>
<dbReference type="Pfam" id="PF02597">
    <property type="entry name" value="ThiS"/>
    <property type="match status" value="1"/>
</dbReference>
<dbReference type="Proteomes" id="UP000269265">
    <property type="component" value="Unassembled WGS sequence"/>
</dbReference>
<feature type="compositionally biased region" description="Polar residues" evidence="1">
    <location>
        <begin position="1"/>
        <end position="15"/>
    </location>
</feature>
<proteinExistence type="predicted"/>
<dbReference type="SUPFAM" id="SSF54285">
    <property type="entry name" value="MoaD/ThiS"/>
    <property type="match status" value="1"/>
</dbReference>